<evidence type="ECO:0000256" key="3">
    <source>
        <dbReference type="ARBA" id="ARBA00022741"/>
    </source>
</evidence>
<dbReference type="Gene3D" id="1.10.510.10">
    <property type="entry name" value="Transferase(Phosphotransferase) domain 1"/>
    <property type="match status" value="1"/>
</dbReference>
<accession>E4YY22</accession>
<name>E4YY22_OIKDI</name>
<dbReference type="EMBL" id="FN655887">
    <property type="protein sequence ID" value="CBY40355.1"/>
    <property type="molecule type" value="Genomic_DNA"/>
</dbReference>
<keyword evidence="4" id="KW-0418">Kinase</keyword>
<keyword evidence="1" id="KW-0723">Serine/threonine-protein kinase</keyword>
<dbReference type="GO" id="GO:0005524">
    <property type="term" value="F:ATP binding"/>
    <property type="evidence" value="ECO:0007669"/>
    <property type="project" value="UniProtKB-KW"/>
</dbReference>
<reference evidence="7" key="1">
    <citation type="journal article" date="2010" name="Science">
        <title>Plasticity of animal genome architecture unmasked by rapid evolution of a pelagic tunicate.</title>
        <authorList>
            <person name="Denoeud F."/>
            <person name="Henriet S."/>
            <person name="Mungpakdee S."/>
            <person name="Aury J.M."/>
            <person name="Da Silva C."/>
            <person name="Brinkmann H."/>
            <person name="Mikhaleva J."/>
            <person name="Olsen L.C."/>
            <person name="Jubin C."/>
            <person name="Canestro C."/>
            <person name="Bouquet J.M."/>
            <person name="Danks G."/>
            <person name="Poulain J."/>
            <person name="Campsteijn C."/>
            <person name="Adamski M."/>
            <person name="Cross I."/>
            <person name="Yadetie F."/>
            <person name="Muffato M."/>
            <person name="Louis A."/>
            <person name="Butcher S."/>
            <person name="Tsagkogeorga G."/>
            <person name="Konrad A."/>
            <person name="Singh S."/>
            <person name="Jensen M.F."/>
            <person name="Cong E.H."/>
            <person name="Eikeseth-Otteraa H."/>
            <person name="Noel B."/>
            <person name="Anthouard V."/>
            <person name="Porcel B.M."/>
            <person name="Kachouri-Lafond R."/>
            <person name="Nishino A."/>
            <person name="Ugolini M."/>
            <person name="Chourrout P."/>
            <person name="Nishida H."/>
            <person name="Aasland R."/>
            <person name="Huzurbazar S."/>
            <person name="Westhof E."/>
            <person name="Delsuc F."/>
            <person name="Lehrach H."/>
            <person name="Reinhardt R."/>
            <person name="Weissenbach J."/>
            <person name="Roy S.W."/>
            <person name="Artiguenave F."/>
            <person name="Postlethwait J.H."/>
            <person name="Manak J.R."/>
            <person name="Thompson E.M."/>
            <person name="Jaillon O."/>
            <person name="Du Pasquier L."/>
            <person name="Boudinot P."/>
            <person name="Liberles D.A."/>
            <person name="Volff J.N."/>
            <person name="Philippe H."/>
            <person name="Lenhard B."/>
            <person name="Roest Crollius H."/>
            <person name="Wincker P."/>
            <person name="Chourrout D."/>
        </authorList>
    </citation>
    <scope>NUCLEOTIDE SEQUENCE [LARGE SCALE GENOMIC DNA]</scope>
</reference>
<dbReference type="InterPro" id="IPR000719">
    <property type="entry name" value="Prot_kinase_dom"/>
</dbReference>
<dbReference type="InterPro" id="IPR011009">
    <property type="entry name" value="Kinase-like_dom_sf"/>
</dbReference>
<evidence type="ECO:0000256" key="4">
    <source>
        <dbReference type="ARBA" id="ARBA00022777"/>
    </source>
</evidence>
<dbReference type="GO" id="GO:0005634">
    <property type="term" value="C:nucleus"/>
    <property type="evidence" value="ECO:0007669"/>
    <property type="project" value="TreeGrafter"/>
</dbReference>
<dbReference type="AlphaFoldDB" id="E4YY22"/>
<evidence type="ECO:0000256" key="2">
    <source>
        <dbReference type="ARBA" id="ARBA00022679"/>
    </source>
</evidence>
<evidence type="ECO:0000259" key="6">
    <source>
        <dbReference type="Pfam" id="PF00069"/>
    </source>
</evidence>
<protein>
    <recommendedName>
        <fullName evidence="6">Protein kinase domain-containing protein</fullName>
    </recommendedName>
</protein>
<dbReference type="SUPFAM" id="SSF56112">
    <property type="entry name" value="Protein kinase-like (PK-like)"/>
    <property type="match status" value="1"/>
</dbReference>
<sequence length="113" mass="13356">MCSRIIKGFSYSKTHSDNLAFLFYFNNLSNYKRCEKVGEGTYGIVYKAKYRPTNEFVTLKKIWLCQPQNLLIDKQGIIKIADFGLARSFKIPFRQLTHEVVTMWYRVPCRPNF</sequence>
<keyword evidence="2" id="KW-0808">Transferase</keyword>
<dbReference type="PANTHER" id="PTHR24056">
    <property type="entry name" value="CELL DIVISION PROTEIN KINASE"/>
    <property type="match status" value="1"/>
</dbReference>
<proteinExistence type="predicted"/>
<dbReference type="Gene3D" id="3.30.200.20">
    <property type="entry name" value="Phosphorylase Kinase, domain 1"/>
    <property type="match status" value="1"/>
</dbReference>
<keyword evidence="3" id="KW-0547">Nucleotide-binding</keyword>
<organism evidence="7">
    <name type="scientific">Oikopleura dioica</name>
    <name type="common">Tunicate</name>
    <dbReference type="NCBI Taxonomy" id="34765"/>
    <lineage>
        <taxon>Eukaryota</taxon>
        <taxon>Metazoa</taxon>
        <taxon>Chordata</taxon>
        <taxon>Tunicata</taxon>
        <taxon>Appendicularia</taxon>
        <taxon>Copelata</taxon>
        <taxon>Oikopleuridae</taxon>
        <taxon>Oikopleura</taxon>
    </lineage>
</organism>
<gene>
    <name evidence="7" type="ORF">GSOID_T00022351001</name>
</gene>
<dbReference type="Pfam" id="PF00069">
    <property type="entry name" value="Pkinase"/>
    <property type="match status" value="1"/>
</dbReference>
<dbReference type="InterPro" id="IPR050108">
    <property type="entry name" value="CDK"/>
</dbReference>
<evidence type="ECO:0000313" key="7">
    <source>
        <dbReference type="EMBL" id="CBY40355.1"/>
    </source>
</evidence>
<evidence type="ECO:0000256" key="1">
    <source>
        <dbReference type="ARBA" id="ARBA00022527"/>
    </source>
</evidence>
<keyword evidence="5" id="KW-0067">ATP-binding</keyword>
<dbReference type="Proteomes" id="UP000011014">
    <property type="component" value="Unassembled WGS sequence"/>
</dbReference>
<evidence type="ECO:0000256" key="5">
    <source>
        <dbReference type="ARBA" id="ARBA00022840"/>
    </source>
</evidence>
<dbReference type="GO" id="GO:0004674">
    <property type="term" value="F:protein serine/threonine kinase activity"/>
    <property type="evidence" value="ECO:0007669"/>
    <property type="project" value="UniProtKB-KW"/>
</dbReference>
<feature type="domain" description="Protein kinase" evidence="6">
    <location>
        <begin position="67"/>
        <end position="108"/>
    </location>
</feature>